<dbReference type="AlphaFoldDB" id="A0AAV6VUC4"/>
<evidence type="ECO:0000256" key="2">
    <source>
        <dbReference type="SAM" id="Phobius"/>
    </source>
</evidence>
<keyword evidence="4" id="KW-1185">Reference proteome</keyword>
<evidence type="ECO:0000313" key="4">
    <source>
        <dbReference type="Proteomes" id="UP000827092"/>
    </source>
</evidence>
<feature type="transmembrane region" description="Helical" evidence="2">
    <location>
        <begin position="6"/>
        <end position="28"/>
    </location>
</feature>
<keyword evidence="2" id="KW-1133">Transmembrane helix</keyword>
<name>A0AAV6VUC4_9ARAC</name>
<dbReference type="Proteomes" id="UP000827092">
    <property type="component" value="Unassembled WGS sequence"/>
</dbReference>
<feature type="region of interest" description="Disordered" evidence="1">
    <location>
        <begin position="66"/>
        <end position="85"/>
    </location>
</feature>
<gene>
    <name evidence="3" type="ORF">JTE90_011826</name>
</gene>
<organism evidence="3 4">
    <name type="scientific">Oedothorax gibbosus</name>
    <dbReference type="NCBI Taxonomy" id="931172"/>
    <lineage>
        <taxon>Eukaryota</taxon>
        <taxon>Metazoa</taxon>
        <taxon>Ecdysozoa</taxon>
        <taxon>Arthropoda</taxon>
        <taxon>Chelicerata</taxon>
        <taxon>Arachnida</taxon>
        <taxon>Araneae</taxon>
        <taxon>Araneomorphae</taxon>
        <taxon>Entelegynae</taxon>
        <taxon>Araneoidea</taxon>
        <taxon>Linyphiidae</taxon>
        <taxon>Erigoninae</taxon>
        <taxon>Oedothorax</taxon>
    </lineage>
</organism>
<feature type="compositionally biased region" description="Basic and acidic residues" evidence="1">
    <location>
        <begin position="74"/>
        <end position="85"/>
    </location>
</feature>
<dbReference type="EMBL" id="JAFNEN010000028">
    <property type="protein sequence ID" value="KAG8199366.1"/>
    <property type="molecule type" value="Genomic_DNA"/>
</dbReference>
<sequence>MELYLFSFIAVMVLTTIILKSIFCWMHCANQKSAVGVKNFLEKQRKELSASKSKLMHMEIPMGDIERTSTPVPMEEKRHRTQSEV</sequence>
<reference evidence="3 4" key="1">
    <citation type="journal article" date="2022" name="Nat. Ecol. Evol.">
        <title>A masculinizing supergene underlies an exaggerated male reproductive morph in a spider.</title>
        <authorList>
            <person name="Hendrickx F."/>
            <person name="De Corte Z."/>
            <person name="Sonet G."/>
            <person name="Van Belleghem S.M."/>
            <person name="Kostlbacher S."/>
            <person name="Vangestel C."/>
        </authorList>
    </citation>
    <scope>NUCLEOTIDE SEQUENCE [LARGE SCALE GENOMIC DNA]</scope>
    <source>
        <strain evidence="3">W744_W776</strain>
    </source>
</reference>
<comment type="caution">
    <text evidence="3">The sequence shown here is derived from an EMBL/GenBank/DDBJ whole genome shotgun (WGS) entry which is preliminary data.</text>
</comment>
<keyword evidence="2" id="KW-0812">Transmembrane</keyword>
<keyword evidence="2" id="KW-0472">Membrane</keyword>
<evidence type="ECO:0000256" key="1">
    <source>
        <dbReference type="SAM" id="MobiDB-lite"/>
    </source>
</evidence>
<accession>A0AAV6VUC4</accession>
<evidence type="ECO:0000313" key="3">
    <source>
        <dbReference type="EMBL" id="KAG8199366.1"/>
    </source>
</evidence>
<protein>
    <submittedName>
        <fullName evidence="3">Uncharacterized protein</fullName>
    </submittedName>
</protein>
<proteinExistence type="predicted"/>